<dbReference type="GO" id="GO:0016020">
    <property type="term" value="C:membrane"/>
    <property type="evidence" value="ECO:0007669"/>
    <property type="project" value="InterPro"/>
</dbReference>
<gene>
    <name evidence="2" type="ORF">SARC_13299</name>
</gene>
<feature type="chain" id="PRO_5005538600" evidence="1">
    <location>
        <begin position="19"/>
        <end position="115"/>
    </location>
</feature>
<protein>
    <submittedName>
        <fullName evidence="2">Uncharacterized protein</fullName>
    </submittedName>
</protein>
<dbReference type="Proteomes" id="UP000054560">
    <property type="component" value="Unassembled WGS sequence"/>
</dbReference>
<organism evidence="2 3">
    <name type="scientific">Sphaeroforma arctica JP610</name>
    <dbReference type="NCBI Taxonomy" id="667725"/>
    <lineage>
        <taxon>Eukaryota</taxon>
        <taxon>Ichthyosporea</taxon>
        <taxon>Ichthyophonida</taxon>
        <taxon>Sphaeroforma</taxon>
    </lineage>
</organism>
<reference evidence="2 3" key="1">
    <citation type="submission" date="2011-02" db="EMBL/GenBank/DDBJ databases">
        <title>The Genome Sequence of Sphaeroforma arctica JP610.</title>
        <authorList>
            <consortium name="The Broad Institute Genome Sequencing Platform"/>
            <person name="Russ C."/>
            <person name="Cuomo C."/>
            <person name="Young S.K."/>
            <person name="Zeng Q."/>
            <person name="Gargeya S."/>
            <person name="Alvarado L."/>
            <person name="Berlin A."/>
            <person name="Chapman S.B."/>
            <person name="Chen Z."/>
            <person name="Freedman E."/>
            <person name="Gellesch M."/>
            <person name="Goldberg J."/>
            <person name="Griggs A."/>
            <person name="Gujja S."/>
            <person name="Heilman E."/>
            <person name="Heiman D."/>
            <person name="Howarth C."/>
            <person name="Mehta T."/>
            <person name="Neiman D."/>
            <person name="Pearson M."/>
            <person name="Roberts A."/>
            <person name="Saif S."/>
            <person name="Shea T."/>
            <person name="Shenoy N."/>
            <person name="Sisk P."/>
            <person name="Stolte C."/>
            <person name="Sykes S."/>
            <person name="White J."/>
            <person name="Yandava C."/>
            <person name="Burger G."/>
            <person name="Gray M.W."/>
            <person name="Holland P.W.H."/>
            <person name="King N."/>
            <person name="Lang F.B.F."/>
            <person name="Roger A.J."/>
            <person name="Ruiz-Trillo I."/>
            <person name="Haas B."/>
            <person name="Nusbaum C."/>
            <person name="Birren B."/>
        </authorList>
    </citation>
    <scope>NUCLEOTIDE SEQUENCE [LARGE SCALE GENOMIC DNA]</scope>
    <source>
        <strain evidence="2 3">JP610</strain>
    </source>
</reference>
<keyword evidence="1" id="KW-0732">Signal</keyword>
<dbReference type="RefSeq" id="XP_014148045.1">
    <property type="nucleotide sequence ID" value="XM_014292570.1"/>
</dbReference>
<dbReference type="Gene3D" id="2.70.170.10">
    <property type="entry name" value="Neurotransmitter-gated ion-channel ligand-binding domain"/>
    <property type="match status" value="1"/>
</dbReference>
<evidence type="ECO:0000256" key="1">
    <source>
        <dbReference type="SAM" id="SignalP"/>
    </source>
</evidence>
<accession>A0A0L0FDL5</accession>
<dbReference type="InterPro" id="IPR036734">
    <property type="entry name" value="Neur_chan_lig-bd_sf"/>
</dbReference>
<dbReference type="GO" id="GO:0005230">
    <property type="term" value="F:extracellular ligand-gated monoatomic ion channel activity"/>
    <property type="evidence" value="ECO:0007669"/>
    <property type="project" value="InterPro"/>
</dbReference>
<name>A0A0L0FDL5_9EUKA</name>
<dbReference type="OrthoDB" id="2016799at2759"/>
<proteinExistence type="predicted"/>
<sequence length="115" mass="13045">MVVRGFVYISFFIAQCIAQQSQPFTGRGDSPPVNGSVEIWTSVFLHRLLAVDQTNYLHTHVLYIIFNWYDPRVLEQVQNATAERPGDLCGFKCQTGSTLCCDTIWLPGIDLQNVY</sequence>
<dbReference type="GeneID" id="25913803"/>
<dbReference type="AlphaFoldDB" id="A0A0L0FDL5"/>
<keyword evidence="3" id="KW-1185">Reference proteome</keyword>
<evidence type="ECO:0000313" key="3">
    <source>
        <dbReference type="Proteomes" id="UP000054560"/>
    </source>
</evidence>
<feature type="non-terminal residue" evidence="2">
    <location>
        <position position="115"/>
    </location>
</feature>
<dbReference type="SUPFAM" id="SSF63712">
    <property type="entry name" value="Nicotinic receptor ligand binding domain-like"/>
    <property type="match status" value="1"/>
</dbReference>
<dbReference type="EMBL" id="KQ244714">
    <property type="protein sequence ID" value="KNC74143.1"/>
    <property type="molecule type" value="Genomic_DNA"/>
</dbReference>
<feature type="signal peptide" evidence="1">
    <location>
        <begin position="1"/>
        <end position="18"/>
    </location>
</feature>
<evidence type="ECO:0000313" key="2">
    <source>
        <dbReference type="EMBL" id="KNC74143.1"/>
    </source>
</evidence>